<keyword evidence="2" id="KW-1185">Reference proteome</keyword>
<proteinExistence type="predicted"/>
<dbReference type="EMBL" id="FZOO01000002">
    <property type="protein sequence ID" value="SNS14297.1"/>
    <property type="molecule type" value="Genomic_DNA"/>
</dbReference>
<reference evidence="2" key="1">
    <citation type="submission" date="2017-06" db="EMBL/GenBank/DDBJ databases">
        <authorList>
            <person name="Varghese N."/>
            <person name="Submissions S."/>
        </authorList>
    </citation>
    <scope>NUCLEOTIDE SEQUENCE [LARGE SCALE GENOMIC DNA]</scope>
    <source>
        <strain evidence="2">DSM 46839</strain>
    </source>
</reference>
<sequence>MTAFPHVSPRILKGGVALIDPETGRVVRIIALQYNPETLSRTLQAQAVGADGGADRSQALRLKGPPIESYKLDAEIDAADQLDDGDELVGRYGIQPHLAALELLVYPTSAQLQEHHAAAGRGELQIAPVEAPLALFIWSTSRVAPVRITDFGVNEEFFDTRLNPIRAKVSLGMRVLSVSDLGYDHRGGALYLRYQQEKERLAATVPGASPSALGLREVPS</sequence>
<dbReference type="RefSeq" id="WP_089304793.1">
    <property type="nucleotide sequence ID" value="NZ_FZOO01000002.1"/>
</dbReference>
<gene>
    <name evidence="1" type="ORF">SAMN06893096_102206</name>
</gene>
<dbReference type="OrthoDB" id="661223at2"/>
<evidence type="ECO:0000313" key="2">
    <source>
        <dbReference type="Proteomes" id="UP000198373"/>
    </source>
</evidence>
<organism evidence="1 2">
    <name type="scientific">Geodermatophilus pulveris</name>
    <dbReference type="NCBI Taxonomy" id="1564159"/>
    <lineage>
        <taxon>Bacteria</taxon>
        <taxon>Bacillati</taxon>
        <taxon>Actinomycetota</taxon>
        <taxon>Actinomycetes</taxon>
        <taxon>Geodermatophilales</taxon>
        <taxon>Geodermatophilaceae</taxon>
        <taxon>Geodermatophilus</taxon>
    </lineage>
</organism>
<accession>A0A239C214</accession>
<protein>
    <submittedName>
        <fullName evidence="1">Uncharacterized protein</fullName>
    </submittedName>
</protein>
<dbReference type="Proteomes" id="UP000198373">
    <property type="component" value="Unassembled WGS sequence"/>
</dbReference>
<dbReference type="AlphaFoldDB" id="A0A239C214"/>
<name>A0A239C214_9ACTN</name>
<evidence type="ECO:0000313" key="1">
    <source>
        <dbReference type="EMBL" id="SNS14297.1"/>
    </source>
</evidence>